<dbReference type="OrthoDB" id="1110759at2759"/>
<keyword evidence="2 3" id="KW-0238">DNA-binding</keyword>
<keyword evidence="3" id="KW-0539">Nucleus</keyword>
<evidence type="ECO:0000259" key="4">
    <source>
        <dbReference type="PROSITE" id="PS51504"/>
    </source>
</evidence>
<dbReference type="GO" id="GO:0006334">
    <property type="term" value="P:nucleosome assembly"/>
    <property type="evidence" value="ECO:0007669"/>
    <property type="project" value="InterPro"/>
</dbReference>
<dbReference type="InterPro" id="IPR005819">
    <property type="entry name" value="H1/H5"/>
</dbReference>
<sequence length="70" mass="7728">MAHPKSTAITTEKPATTIKSATPNKIATKKAPANYLKYEEMIKMAIVALKEHNGSSCYAIKKYIKANFNI</sequence>
<dbReference type="GO" id="GO:0000786">
    <property type="term" value="C:nucleosome"/>
    <property type="evidence" value="ECO:0007669"/>
    <property type="project" value="InterPro"/>
</dbReference>
<accession>A0A433CZK4</accession>
<evidence type="ECO:0000256" key="2">
    <source>
        <dbReference type="ARBA" id="ARBA00023125"/>
    </source>
</evidence>
<dbReference type="PRINTS" id="PR00624">
    <property type="entry name" value="HISTONEH5"/>
</dbReference>
<evidence type="ECO:0000256" key="3">
    <source>
        <dbReference type="RuleBase" id="RU003894"/>
    </source>
</evidence>
<dbReference type="InterPro" id="IPR036388">
    <property type="entry name" value="WH-like_DNA-bd_sf"/>
</dbReference>
<evidence type="ECO:0000313" key="5">
    <source>
        <dbReference type="EMBL" id="RUP44022.1"/>
    </source>
</evidence>
<proteinExistence type="inferred from homology"/>
<feature type="domain" description="H15" evidence="4">
    <location>
        <begin position="34"/>
        <end position="70"/>
    </location>
</feature>
<keyword evidence="3" id="KW-0158">Chromosome</keyword>
<dbReference type="InterPro" id="IPR036390">
    <property type="entry name" value="WH_DNA-bd_sf"/>
</dbReference>
<dbReference type="Pfam" id="PF00538">
    <property type="entry name" value="Linker_histone"/>
    <property type="match status" value="1"/>
</dbReference>
<name>A0A433CZK4_9FUNG</name>
<dbReference type="InterPro" id="IPR005818">
    <property type="entry name" value="Histone_H1/H5_H15"/>
</dbReference>
<dbReference type="AlphaFoldDB" id="A0A433CZK4"/>
<evidence type="ECO:0000313" key="6">
    <source>
        <dbReference type="Proteomes" id="UP000268093"/>
    </source>
</evidence>
<comment type="similarity">
    <text evidence="3">Belongs to the histone H1/H5 family.</text>
</comment>
<dbReference type="GO" id="GO:0005634">
    <property type="term" value="C:nucleus"/>
    <property type="evidence" value="ECO:0007669"/>
    <property type="project" value="UniProtKB-SubCell"/>
</dbReference>
<comment type="caution">
    <text evidence="5">The sequence shown here is derived from an EMBL/GenBank/DDBJ whole genome shotgun (WGS) entry which is preliminary data.</text>
</comment>
<dbReference type="EMBL" id="RBNI01009790">
    <property type="protein sequence ID" value="RUP44022.1"/>
    <property type="molecule type" value="Genomic_DNA"/>
</dbReference>
<reference evidence="5 6" key="1">
    <citation type="journal article" date="2018" name="New Phytol.">
        <title>Phylogenomics of Endogonaceae and evolution of mycorrhizas within Mucoromycota.</title>
        <authorList>
            <person name="Chang Y."/>
            <person name="Desiro A."/>
            <person name="Na H."/>
            <person name="Sandor L."/>
            <person name="Lipzen A."/>
            <person name="Clum A."/>
            <person name="Barry K."/>
            <person name="Grigoriev I.V."/>
            <person name="Martin F.M."/>
            <person name="Stajich J.E."/>
            <person name="Smith M.E."/>
            <person name="Bonito G."/>
            <person name="Spatafora J.W."/>
        </authorList>
    </citation>
    <scope>NUCLEOTIDE SEQUENCE [LARGE SCALE GENOMIC DNA]</scope>
    <source>
        <strain evidence="5 6">GMNB39</strain>
    </source>
</reference>
<protein>
    <recommendedName>
        <fullName evidence="1">Histone H1</fullName>
    </recommendedName>
</protein>
<feature type="non-terminal residue" evidence="5">
    <location>
        <position position="70"/>
    </location>
</feature>
<dbReference type="GO" id="GO:0003677">
    <property type="term" value="F:DNA binding"/>
    <property type="evidence" value="ECO:0007669"/>
    <property type="project" value="UniProtKB-KW"/>
</dbReference>
<organism evidence="5 6">
    <name type="scientific">Jimgerdemannia flammicorona</name>
    <dbReference type="NCBI Taxonomy" id="994334"/>
    <lineage>
        <taxon>Eukaryota</taxon>
        <taxon>Fungi</taxon>
        <taxon>Fungi incertae sedis</taxon>
        <taxon>Mucoromycota</taxon>
        <taxon>Mucoromycotina</taxon>
        <taxon>Endogonomycetes</taxon>
        <taxon>Endogonales</taxon>
        <taxon>Endogonaceae</taxon>
        <taxon>Jimgerdemannia</taxon>
    </lineage>
</organism>
<evidence type="ECO:0000256" key="1">
    <source>
        <dbReference type="ARBA" id="ARBA00020833"/>
    </source>
</evidence>
<dbReference type="Gene3D" id="1.10.10.10">
    <property type="entry name" value="Winged helix-like DNA-binding domain superfamily/Winged helix DNA-binding domain"/>
    <property type="match status" value="1"/>
</dbReference>
<gene>
    <name evidence="5" type="ORF">BC936DRAFT_150052</name>
</gene>
<dbReference type="GO" id="GO:0030527">
    <property type="term" value="F:structural constituent of chromatin"/>
    <property type="evidence" value="ECO:0007669"/>
    <property type="project" value="InterPro"/>
</dbReference>
<dbReference type="PROSITE" id="PS51504">
    <property type="entry name" value="H15"/>
    <property type="match status" value="1"/>
</dbReference>
<dbReference type="SUPFAM" id="SSF46785">
    <property type="entry name" value="Winged helix' DNA-binding domain"/>
    <property type="match status" value="1"/>
</dbReference>
<comment type="subcellular location">
    <subcellularLocation>
        <location evidence="3">Nucleus</location>
    </subcellularLocation>
</comment>
<keyword evidence="6" id="KW-1185">Reference proteome</keyword>
<dbReference type="Proteomes" id="UP000268093">
    <property type="component" value="Unassembled WGS sequence"/>
</dbReference>